<dbReference type="AlphaFoldDB" id="A0A0G2J2A4"/>
<proteinExistence type="predicted"/>
<evidence type="ECO:0000313" key="3">
    <source>
        <dbReference type="Proteomes" id="UP000034164"/>
    </source>
</evidence>
<dbReference type="EMBL" id="LCZI01000896">
    <property type="protein sequence ID" value="KKZ63929.1"/>
    <property type="molecule type" value="Genomic_DNA"/>
</dbReference>
<sequence length="114" mass="12212">MKLSAVLPLTFALFAASPSAAYDTATRNCWGGGNCQLGGCQLKTLEIEVYKKGGNIFSKQKAGTQLACCGRGKKRLCAYTDRVMTTVEINGSLGALRERGCRRCGHYDGLTIKA</sequence>
<comment type="caution">
    <text evidence="2">The sequence shown here is derived from an EMBL/GenBank/DDBJ whole genome shotgun (WGS) entry which is preliminary data.</text>
</comment>
<gene>
    <name evidence="2" type="ORF">EMCG_01788</name>
</gene>
<accession>A0A0G2J2A4</accession>
<dbReference type="Proteomes" id="UP000034164">
    <property type="component" value="Unassembled WGS sequence"/>
</dbReference>
<dbReference type="SUPFAM" id="SSF55221">
    <property type="entry name" value="Yeast killer toxins"/>
    <property type="match status" value="1"/>
</dbReference>
<protein>
    <recommendedName>
        <fullName evidence="4">Killer toxin Kp4 domain-containing protein</fullName>
    </recommendedName>
</protein>
<evidence type="ECO:0000256" key="1">
    <source>
        <dbReference type="SAM" id="SignalP"/>
    </source>
</evidence>
<keyword evidence="1" id="KW-0732">Signal</keyword>
<evidence type="ECO:0008006" key="4">
    <source>
        <dbReference type="Google" id="ProtNLM"/>
    </source>
</evidence>
<dbReference type="VEuPathDB" id="FungiDB:EMCG_01788"/>
<evidence type="ECO:0000313" key="2">
    <source>
        <dbReference type="EMBL" id="KKZ63929.1"/>
    </source>
</evidence>
<feature type="signal peptide" evidence="1">
    <location>
        <begin position="1"/>
        <end position="21"/>
    </location>
</feature>
<dbReference type="GO" id="GO:0005576">
    <property type="term" value="C:extracellular region"/>
    <property type="evidence" value="ECO:0007669"/>
    <property type="project" value="InterPro"/>
</dbReference>
<dbReference type="InterPro" id="IPR011329">
    <property type="entry name" value="Killer_tox_Kp4/SMK"/>
</dbReference>
<organism evidence="2 3">
    <name type="scientific">[Emmonsia] crescens</name>
    <dbReference type="NCBI Taxonomy" id="73230"/>
    <lineage>
        <taxon>Eukaryota</taxon>
        <taxon>Fungi</taxon>
        <taxon>Dikarya</taxon>
        <taxon>Ascomycota</taxon>
        <taxon>Pezizomycotina</taxon>
        <taxon>Eurotiomycetes</taxon>
        <taxon>Eurotiomycetidae</taxon>
        <taxon>Onygenales</taxon>
        <taxon>Ajellomycetaceae</taxon>
        <taxon>Emergomyces</taxon>
    </lineage>
</organism>
<dbReference type="Gene3D" id="3.30.430.10">
    <property type="entry name" value="Killer Toxin P4, subunit A"/>
    <property type="match status" value="1"/>
</dbReference>
<reference evidence="3" key="1">
    <citation type="journal article" date="2015" name="PLoS Genet.">
        <title>The dynamic genome and transcriptome of the human fungal pathogen Blastomyces and close relative Emmonsia.</title>
        <authorList>
            <person name="Munoz J.F."/>
            <person name="Gauthier G.M."/>
            <person name="Desjardins C.A."/>
            <person name="Gallo J.E."/>
            <person name="Holder J."/>
            <person name="Sullivan T.D."/>
            <person name="Marty A.J."/>
            <person name="Carmen J.C."/>
            <person name="Chen Z."/>
            <person name="Ding L."/>
            <person name="Gujja S."/>
            <person name="Magrini V."/>
            <person name="Misas E."/>
            <person name="Mitreva M."/>
            <person name="Priest M."/>
            <person name="Saif S."/>
            <person name="Whiston E.A."/>
            <person name="Young S."/>
            <person name="Zeng Q."/>
            <person name="Goldman W.E."/>
            <person name="Mardis E.R."/>
            <person name="Taylor J.W."/>
            <person name="McEwen J.G."/>
            <person name="Clay O.K."/>
            <person name="Klein B.S."/>
            <person name="Cuomo C.A."/>
        </authorList>
    </citation>
    <scope>NUCLEOTIDE SEQUENCE [LARGE SCALE GENOMIC DNA]</scope>
    <source>
        <strain evidence="3">UAMH 3008</strain>
    </source>
</reference>
<feature type="chain" id="PRO_5002546033" description="Killer toxin Kp4 domain-containing protein" evidence="1">
    <location>
        <begin position="22"/>
        <end position="114"/>
    </location>
</feature>
<name>A0A0G2J2A4_9EURO</name>